<dbReference type="GO" id="GO:0008270">
    <property type="term" value="F:zinc ion binding"/>
    <property type="evidence" value="ECO:0007669"/>
    <property type="project" value="InterPro"/>
</dbReference>
<keyword evidence="9" id="KW-1185">Reference proteome</keyword>
<evidence type="ECO:0000256" key="1">
    <source>
        <dbReference type="ARBA" id="ARBA00022723"/>
    </source>
</evidence>
<dbReference type="RefSeq" id="XP_060411117.1">
    <property type="nucleotide sequence ID" value="XM_060552383.1"/>
</dbReference>
<keyword evidence="6" id="KW-0539">Nucleus</keyword>
<dbReference type="PANTHER" id="PTHR36206">
    <property type="entry name" value="ASPERCRYPTIN BIOSYNTHESIS CLUSTER-SPECIFIC TRANSCRIPTION REGULATOR ATNN-RELATED"/>
    <property type="match status" value="1"/>
</dbReference>
<dbReference type="Pfam" id="PF00172">
    <property type="entry name" value="Zn_clus"/>
    <property type="match status" value="1"/>
</dbReference>
<dbReference type="GeneID" id="85436623"/>
<keyword evidence="2" id="KW-0862">Zinc</keyword>
<reference evidence="8" key="1">
    <citation type="submission" date="2021-06" db="EMBL/GenBank/DDBJ databases">
        <title>Comparative genomics, transcriptomics and evolutionary studies reveal genomic signatures of adaptation to plant cell wall in hemibiotrophic fungi.</title>
        <authorList>
            <consortium name="DOE Joint Genome Institute"/>
            <person name="Baroncelli R."/>
            <person name="Diaz J.F."/>
            <person name="Benocci T."/>
            <person name="Peng M."/>
            <person name="Battaglia E."/>
            <person name="Haridas S."/>
            <person name="Andreopoulos W."/>
            <person name="Labutti K."/>
            <person name="Pangilinan J."/>
            <person name="Floch G.L."/>
            <person name="Makela M.R."/>
            <person name="Henrissat B."/>
            <person name="Grigoriev I.V."/>
            <person name="Crouch J.A."/>
            <person name="De Vries R.P."/>
            <person name="Sukno S.A."/>
            <person name="Thon M.R."/>
        </authorList>
    </citation>
    <scope>NUCLEOTIDE SEQUENCE</scope>
    <source>
        <strain evidence="8">CBS 125086</strain>
    </source>
</reference>
<protein>
    <recommendedName>
        <fullName evidence="7">Zn(2)-C6 fungal-type domain-containing protein</fullName>
    </recommendedName>
</protein>
<evidence type="ECO:0000256" key="6">
    <source>
        <dbReference type="ARBA" id="ARBA00023242"/>
    </source>
</evidence>
<evidence type="ECO:0000256" key="4">
    <source>
        <dbReference type="ARBA" id="ARBA00023125"/>
    </source>
</evidence>
<organism evidence="8 9">
    <name type="scientific">Colletotrichum navitas</name>
    <dbReference type="NCBI Taxonomy" id="681940"/>
    <lineage>
        <taxon>Eukaryota</taxon>
        <taxon>Fungi</taxon>
        <taxon>Dikarya</taxon>
        <taxon>Ascomycota</taxon>
        <taxon>Pezizomycotina</taxon>
        <taxon>Sordariomycetes</taxon>
        <taxon>Hypocreomycetidae</taxon>
        <taxon>Glomerellales</taxon>
        <taxon>Glomerellaceae</taxon>
        <taxon>Colletotrichum</taxon>
        <taxon>Colletotrichum graminicola species complex</taxon>
    </lineage>
</organism>
<feature type="domain" description="Zn(2)-C6 fungal-type" evidence="7">
    <location>
        <begin position="12"/>
        <end position="40"/>
    </location>
</feature>
<dbReference type="Proteomes" id="UP001230504">
    <property type="component" value="Unassembled WGS sequence"/>
</dbReference>
<evidence type="ECO:0000313" key="9">
    <source>
        <dbReference type="Proteomes" id="UP001230504"/>
    </source>
</evidence>
<dbReference type="GO" id="GO:0000981">
    <property type="term" value="F:DNA-binding transcription factor activity, RNA polymerase II-specific"/>
    <property type="evidence" value="ECO:0007669"/>
    <property type="project" value="InterPro"/>
</dbReference>
<dbReference type="EMBL" id="JAHLJV010000059">
    <property type="protein sequence ID" value="KAK1580049.1"/>
    <property type="molecule type" value="Genomic_DNA"/>
</dbReference>
<evidence type="ECO:0000256" key="2">
    <source>
        <dbReference type="ARBA" id="ARBA00022833"/>
    </source>
</evidence>
<dbReference type="GO" id="GO:0003677">
    <property type="term" value="F:DNA binding"/>
    <property type="evidence" value="ECO:0007669"/>
    <property type="project" value="UniProtKB-KW"/>
</dbReference>
<dbReference type="CDD" id="cd00067">
    <property type="entry name" value="GAL4"/>
    <property type="match status" value="1"/>
</dbReference>
<evidence type="ECO:0000256" key="5">
    <source>
        <dbReference type="ARBA" id="ARBA00023163"/>
    </source>
</evidence>
<evidence type="ECO:0000256" key="3">
    <source>
        <dbReference type="ARBA" id="ARBA00023015"/>
    </source>
</evidence>
<keyword evidence="1" id="KW-0479">Metal-binding</keyword>
<evidence type="ECO:0000259" key="7">
    <source>
        <dbReference type="PROSITE" id="PS50048"/>
    </source>
</evidence>
<dbReference type="Gene3D" id="4.10.240.10">
    <property type="entry name" value="Zn(2)-C6 fungal-type DNA-binding domain"/>
    <property type="match status" value="1"/>
</dbReference>
<dbReference type="InterPro" id="IPR036864">
    <property type="entry name" value="Zn2-C6_fun-type_DNA-bd_sf"/>
</dbReference>
<dbReference type="InterPro" id="IPR052360">
    <property type="entry name" value="Transcr_Regulatory_Proteins"/>
</dbReference>
<dbReference type="InterPro" id="IPR001138">
    <property type="entry name" value="Zn2Cys6_DnaBD"/>
</dbReference>
<sequence length="504" mass="56159">MARRGITRVKTGCATCKTRRIKCDEKRPSCSRCLSTGRRCDGYSSPPSNAYWWAQMLRSRPRPMSTTTLPNVDNSAAAGRAMHFYHTVAAPALTGSLSETFWRAVVVQVSSREPVAGHAVLALASLYETFATGARRPAPFAVGHYNKAIGLLRSTRDPALVLFVCVLFICIELLRNNPRNAIAHCRHGINILNEVQAESDFLRHHVVPAMHQLSLAPYCYDADPKTFPTINRPVPSAGARLESVVEARMRQITIQIRTARFLQTGEERRLAAGYEGPEPDRVRTQKSILVDLDSWHSAFQALKAAHQLDDKEHAVLCLLEIRYILNRTLLLLSETTSENEYDAYMDDYRAVVDLAARATASPGDGGPSRTTQFYTDDSAIELSFGPLLYLVVSKCRSLTVRIAALKLMEQLARPRVNIWVKSITGAVARRIIEVEHQISLGDLDMSNFVDDGELPPEERRVISVDFRWAADTESGGSLRQVGFLFRDPGSGKIISRGEWINVEH</sequence>
<dbReference type="AlphaFoldDB" id="A0AAD8PTY8"/>
<keyword evidence="4" id="KW-0238">DNA-binding</keyword>
<dbReference type="SMART" id="SM00066">
    <property type="entry name" value="GAL4"/>
    <property type="match status" value="1"/>
</dbReference>
<evidence type="ECO:0000313" key="8">
    <source>
        <dbReference type="EMBL" id="KAK1580049.1"/>
    </source>
</evidence>
<dbReference type="PANTHER" id="PTHR36206:SF16">
    <property type="entry name" value="TRANSCRIPTION FACTOR DOMAIN-CONTAINING PROTEIN-RELATED"/>
    <property type="match status" value="1"/>
</dbReference>
<name>A0AAD8PTY8_9PEZI</name>
<keyword evidence="5" id="KW-0804">Transcription</keyword>
<dbReference type="SUPFAM" id="SSF57701">
    <property type="entry name" value="Zn2/Cys6 DNA-binding domain"/>
    <property type="match status" value="1"/>
</dbReference>
<dbReference type="PROSITE" id="PS00463">
    <property type="entry name" value="ZN2_CY6_FUNGAL_1"/>
    <property type="match status" value="1"/>
</dbReference>
<comment type="caution">
    <text evidence="8">The sequence shown here is derived from an EMBL/GenBank/DDBJ whole genome shotgun (WGS) entry which is preliminary data.</text>
</comment>
<gene>
    <name evidence="8" type="ORF">LY79DRAFT_318317</name>
</gene>
<dbReference type="PROSITE" id="PS50048">
    <property type="entry name" value="ZN2_CY6_FUNGAL_2"/>
    <property type="match status" value="1"/>
</dbReference>
<keyword evidence="3" id="KW-0805">Transcription regulation</keyword>
<accession>A0AAD8PTY8</accession>
<proteinExistence type="predicted"/>